<reference evidence="3" key="3">
    <citation type="submission" date="2015-06" db="UniProtKB">
        <authorList>
            <consortium name="EnsemblMetazoa"/>
        </authorList>
    </citation>
    <scope>IDENTIFICATION</scope>
</reference>
<evidence type="ECO:0000313" key="4">
    <source>
        <dbReference type="Proteomes" id="UP000014760"/>
    </source>
</evidence>
<dbReference type="Pfam" id="PF00538">
    <property type="entry name" value="Linker_histone"/>
    <property type="match status" value="1"/>
</dbReference>
<feature type="non-terminal residue" evidence="2">
    <location>
        <position position="64"/>
    </location>
</feature>
<dbReference type="SMART" id="SM00526">
    <property type="entry name" value="H15"/>
    <property type="match status" value="1"/>
</dbReference>
<organism evidence="2">
    <name type="scientific">Capitella teleta</name>
    <name type="common">Polychaete worm</name>
    <dbReference type="NCBI Taxonomy" id="283909"/>
    <lineage>
        <taxon>Eukaryota</taxon>
        <taxon>Metazoa</taxon>
        <taxon>Spiralia</taxon>
        <taxon>Lophotrochozoa</taxon>
        <taxon>Annelida</taxon>
        <taxon>Polychaeta</taxon>
        <taxon>Sedentaria</taxon>
        <taxon>Scolecida</taxon>
        <taxon>Capitellidae</taxon>
        <taxon>Capitella</taxon>
    </lineage>
</organism>
<dbReference type="Proteomes" id="UP000014760">
    <property type="component" value="Unassembled WGS sequence"/>
</dbReference>
<dbReference type="EMBL" id="AMQN01019542">
    <property type="status" value="NOT_ANNOTATED_CDS"/>
    <property type="molecule type" value="Genomic_DNA"/>
</dbReference>
<dbReference type="GO" id="GO:0003677">
    <property type="term" value="F:DNA binding"/>
    <property type="evidence" value="ECO:0007669"/>
    <property type="project" value="InterPro"/>
</dbReference>
<dbReference type="GO" id="GO:0006334">
    <property type="term" value="P:nucleosome assembly"/>
    <property type="evidence" value="ECO:0007669"/>
    <property type="project" value="InterPro"/>
</dbReference>
<dbReference type="CDD" id="cd00073">
    <property type="entry name" value="H15"/>
    <property type="match status" value="1"/>
</dbReference>
<accession>R7V7Y8</accession>
<dbReference type="OrthoDB" id="1110759at2759"/>
<dbReference type="InterPro" id="IPR005818">
    <property type="entry name" value="Histone_H1/H5_H15"/>
</dbReference>
<feature type="domain" description="H15" evidence="1">
    <location>
        <begin position="1"/>
        <end position="64"/>
    </location>
</feature>
<evidence type="ECO:0000259" key="1">
    <source>
        <dbReference type="PROSITE" id="PS51504"/>
    </source>
</evidence>
<sequence>HPKHFDMLMEAMTSLNKRIGVTVPALKNYITNEHTSVDINRLKIGLKKALEKGVEEGRIVRAGS</sequence>
<evidence type="ECO:0000313" key="2">
    <source>
        <dbReference type="EMBL" id="ELU12481.1"/>
    </source>
</evidence>
<feature type="non-terminal residue" evidence="2">
    <location>
        <position position="1"/>
    </location>
</feature>
<dbReference type="Gene3D" id="1.10.10.10">
    <property type="entry name" value="Winged helix-like DNA-binding domain superfamily/Winged helix DNA-binding domain"/>
    <property type="match status" value="1"/>
</dbReference>
<evidence type="ECO:0000313" key="3">
    <source>
        <dbReference type="EnsemblMetazoa" id="CapteP80204"/>
    </source>
</evidence>
<gene>
    <name evidence="2" type="ORF">CAPTEDRAFT_80204</name>
</gene>
<keyword evidence="4" id="KW-1185">Reference proteome</keyword>
<dbReference type="SUPFAM" id="SSF46785">
    <property type="entry name" value="Winged helix' DNA-binding domain"/>
    <property type="match status" value="1"/>
</dbReference>
<protein>
    <recommendedName>
        <fullName evidence="1">H15 domain-containing protein</fullName>
    </recommendedName>
</protein>
<dbReference type="EMBL" id="KB295912">
    <property type="protein sequence ID" value="ELU12481.1"/>
    <property type="molecule type" value="Genomic_DNA"/>
</dbReference>
<proteinExistence type="predicted"/>
<dbReference type="InterPro" id="IPR036390">
    <property type="entry name" value="WH_DNA-bd_sf"/>
</dbReference>
<reference evidence="4" key="1">
    <citation type="submission" date="2012-12" db="EMBL/GenBank/DDBJ databases">
        <authorList>
            <person name="Hellsten U."/>
            <person name="Grimwood J."/>
            <person name="Chapman J.A."/>
            <person name="Shapiro H."/>
            <person name="Aerts A."/>
            <person name="Otillar R.P."/>
            <person name="Terry A.Y."/>
            <person name="Boore J.L."/>
            <person name="Simakov O."/>
            <person name="Marletaz F."/>
            <person name="Cho S.-J."/>
            <person name="Edsinger-Gonzales E."/>
            <person name="Havlak P."/>
            <person name="Kuo D.-H."/>
            <person name="Larsson T."/>
            <person name="Lv J."/>
            <person name="Arendt D."/>
            <person name="Savage R."/>
            <person name="Osoegawa K."/>
            <person name="de Jong P."/>
            <person name="Lindberg D.R."/>
            <person name="Seaver E.C."/>
            <person name="Weisblat D.A."/>
            <person name="Putnam N.H."/>
            <person name="Grigoriev I.V."/>
            <person name="Rokhsar D.S."/>
        </authorList>
    </citation>
    <scope>NUCLEOTIDE SEQUENCE</scope>
    <source>
        <strain evidence="4">I ESC-2004</strain>
    </source>
</reference>
<dbReference type="AlphaFoldDB" id="R7V7Y8"/>
<dbReference type="HOGENOM" id="CLU_2874225_0_0_1"/>
<dbReference type="EnsemblMetazoa" id="CapteT80204">
    <property type="protein sequence ID" value="CapteP80204"/>
    <property type="gene ID" value="CapteG80204"/>
</dbReference>
<name>R7V7Y8_CAPTE</name>
<dbReference type="InterPro" id="IPR036388">
    <property type="entry name" value="WH-like_DNA-bd_sf"/>
</dbReference>
<dbReference type="GO" id="GO:0000786">
    <property type="term" value="C:nucleosome"/>
    <property type="evidence" value="ECO:0007669"/>
    <property type="project" value="InterPro"/>
</dbReference>
<dbReference type="PROSITE" id="PS51504">
    <property type="entry name" value="H15"/>
    <property type="match status" value="1"/>
</dbReference>
<reference evidence="2 4" key="2">
    <citation type="journal article" date="2013" name="Nature">
        <title>Insights into bilaterian evolution from three spiralian genomes.</title>
        <authorList>
            <person name="Simakov O."/>
            <person name="Marletaz F."/>
            <person name="Cho S.J."/>
            <person name="Edsinger-Gonzales E."/>
            <person name="Havlak P."/>
            <person name="Hellsten U."/>
            <person name="Kuo D.H."/>
            <person name="Larsson T."/>
            <person name="Lv J."/>
            <person name="Arendt D."/>
            <person name="Savage R."/>
            <person name="Osoegawa K."/>
            <person name="de Jong P."/>
            <person name="Grimwood J."/>
            <person name="Chapman J.A."/>
            <person name="Shapiro H."/>
            <person name="Aerts A."/>
            <person name="Otillar R.P."/>
            <person name="Terry A.Y."/>
            <person name="Boore J.L."/>
            <person name="Grigoriev I.V."/>
            <person name="Lindberg D.R."/>
            <person name="Seaver E.C."/>
            <person name="Weisblat D.A."/>
            <person name="Putnam N.H."/>
            <person name="Rokhsar D.S."/>
        </authorList>
    </citation>
    <scope>NUCLEOTIDE SEQUENCE</scope>
    <source>
        <strain evidence="2 4">I ESC-2004</strain>
    </source>
</reference>